<dbReference type="CDD" id="cd02947">
    <property type="entry name" value="TRX_family"/>
    <property type="match status" value="1"/>
</dbReference>
<dbReference type="Gene3D" id="3.40.30.10">
    <property type="entry name" value="Glutaredoxin"/>
    <property type="match status" value="1"/>
</dbReference>
<proteinExistence type="predicted"/>
<organism evidence="1 2">
    <name type="scientific">Bergeyella zoohelcum</name>
    <dbReference type="NCBI Taxonomy" id="1015"/>
    <lineage>
        <taxon>Bacteria</taxon>
        <taxon>Pseudomonadati</taxon>
        <taxon>Bacteroidota</taxon>
        <taxon>Flavobacteriia</taxon>
        <taxon>Flavobacteriales</taxon>
        <taxon>Weeksellaceae</taxon>
        <taxon>Bergeyella</taxon>
    </lineage>
</organism>
<dbReference type="InterPro" id="IPR036249">
    <property type="entry name" value="Thioredoxin-like_sf"/>
</dbReference>
<dbReference type="Proteomes" id="UP000270205">
    <property type="component" value="Unassembled WGS sequence"/>
</dbReference>
<dbReference type="SUPFAM" id="SSF52833">
    <property type="entry name" value="Thioredoxin-like"/>
    <property type="match status" value="1"/>
</dbReference>
<evidence type="ECO:0000313" key="2">
    <source>
        <dbReference type="Proteomes" id="UP000270205"/>
    </source>
</evidence>
<dbReference type="RefSeq" id="WP_125151751.1">
    <property type="nucleotide sequence ID" value="NZ_UYIV01000001.1"/>
</dbReference>
<protein>
    <recommendedName>
        <fullName evidence="3">Thioredoxin</fullName>
    </recommendedName>
</protein>
<sequence>MKKIISSTLFAITLLSITHCSPQKKVINREVEHSQHGKMLLGLQSLSQFEKAPFNTWYSQEKSEYQLDSKGMQQLKKQKLHTFKITAFVGTWCEDSHREFPRLIRILEELQYPMGKLEIITVNTKKQSPTGEEVINNIHKVPTFIVSKYGKEVGRITEFPKSGYIERDLVEITNTFYENDKNPFRKIFLIVN</sequence>
<name>A0A7Z8YQ16_9FLAO</name>
<accession>A0A7Z8YQ16</accession>
<dbReference type="AlphaFoldDB" id="A0A7Z8YQ16"/>
<dbReference type="EMBL" id="UYIV01000001">
    <property type="protein sequence ID" value="VDH05936.1"/>
    <property type="molecule type" value="Genomic_DNA"/>
</dbReference>
<gene>
    <name evidence="1" type="ORF">NCTC12929_02093</name>
</gene>
<reference evidence="1 2" key="1">
    <citation type="submission" date="2018-11" db="EMBL/GenBank/DDBJ databases">
        <authorList>
            <consortium name="Pathogen Informatics"/>
        </authorList>
    </citation>
    <scope>NUCLEOTIDE SEQUENCE [LARGE SCALE GENOMIC DNA]</scope>
    <source>
        <strain evidence="1 2">NCTC12929</strain>
    </source>
</reference>
<comment type="caution">
    <text evidence="1">The sequence shown here is derived from an EMBL/GenBank/DDBJ whole genome shotgun (WGS) entry which is preliminary data.</text>
</comment>
<evidence type="ECO:0008006" key="3">
    <source>
        <dbReference type="Google" id="ProtNLM"/>
    </source>
</evidence>
<evidence type="ECO:0000313" key="1">
    <source>
        <dbReference type="EMBL" id="VDH05936.1"/>
    </source>
</evidence>